<dbReference type="AlphaFoldDB" id="Q7VG58"/>
<name>Q7VG58_HELHP</name>
<dbReference type="EMBL" id="AE017125">
    <property type="protein sequence ID" value="AAP78063.1"/>
    <property type="molecule type" value="Genomic_DNA"/>
</dbReference>
<gene>
    <name evidence="1" type="ordered locus">HH_1466</name>
</gene>
<organism evidence="1 2">
    <name type="scientific">Helicobacter hepaticus (strain ATCC 51449 / 3B1)</name>
    <dbReference type="NCBI Taxonomy" id="235279"/>
    <lineage>
        <taxon>Bacteria</taxon>
        <taxon>Pseudomonadati</taxon>
        <taxon>Campylobacterota</taxon>
        <taxon>Epsilonproteobacteria</taxon>
        <taxon>Campylobacterales</taxon>
        <taxon>Helicobacteraceae</taxon>
        <taxon>Helicobacter</taxon>
    </lineage>
</organism>
<dbReference type="Proteomes" id="UP000002495">
    <property type="component" value="Chromosome"/>
</dbReference>
<sequence>MREGMPLLCSASKMVKFISSPFKVFNQVFEAYKMTL</sequence>
<dbReference type="KEGG" id="hhe:HH_1466"/>
<reference evidence="1 2" key="1">
    <citation type="journal article" date="2003" name="Proc. Natl. Acad. Sci. U.S.A.">
        <title>The complete genome sequence of the carcinogenic bacterium Helicobacter hepaticus.</title>
        <authorList>
            <person name="Suerbaum S."/>
            <person name="Josenhans C."/>
            <person name="Sterzenbach T."/>
            <person name="Drescher B."/>
            <person name="Brandt P."/>
            <person name="Bell M."/>
            <person name="Droege M."/>
            <person name="Fartmann B."/>
            <person name="Fischer H.-P."/>
            <person name="Ge Z."/>
            <person name="Hoerster A."/>
            <person name="Holland R."/>
            <person name="Klein K."/>
            <person name="Koenig J."/>
            <person name="Macko L."/>
            <person name="Mendz G.L."/>
            <person name="Nyakatura G."/>
            <person name="Schauer D.B."/>
            <person name="Shen Z."/>
            <person name="Weber J."/>
            <person name="Frosch M."/>
            <person name="Fox J.G."/>
        </authorList>
    </citation>
    <scope>NUCLEOTIDE SEQUENCE [LARGE SCALE GENOMIC DNA]</scope>
    <source>
        <strain evidence="2">ATCC 51449 / 3B1</strain>
    </source>
</reference>
<protein>
    <submittedName>
        <fullName evidence="1">Uncharacterized protein</fullName>
    </submittedName>
</protein>
<keyword evidence="2" id="KW-1185">Reference proteome</keyword>
<proteinExistence type="predicted"/>
<accession>Q7VG58</accession>
<dbReference type="HOGENOM" id="CLU_3356572_0_0_7"/>
<evidence type="ECO:0000313" key="2">
    <source>
        <dbReference type="Proteomes" id="UP000002495"/>
    </source>
</evidence>
<dbReference type="STRING" id="235279.HH_1466"/>
<evidence type="ECO:0000313" key="1">
    <source>
        <dbReference type="EMBL" id="AAP78063.1"/>
    </source>
</evidence>